<dbReference type="InterPro" id="IPR015943">
    <property type="entry name" value="WD40/YVTN_repeat-like_dom_sf"/>
</dbReference>
<dbReference type="NCBIfam" id="NF038117">
    <property type="entry name" value="choice_anch_I"/>
    <property type="match status" value="1"/>
</dbReference>
<keyword evidence="5" id="KW-1185">Reference proteome</keyword>
<proteinExistence type="predicted"/>
<dbReference type="InterPro" id="IPR055188">
    <property type="entry name" value="Choice_anch_I"/>
</dbReference>
<dbReference type="PANTHER" id="PTHR46928">
    <property type="entry name" value="MESENCHYME-SPECIFIC CELL SURFACE GLYCOPROTEIN"/>
    <property type="match status" value="1"/>
</dbReference>
<evidence type="ECO:0000256" key="1">
    <source>
        <dbReference type="SAM" id="MobiDB-lite"/>
    </source>
</evidence>
<evidence type="ECO:0000313" key="4">
    <source>
        <dbReference type="EMBL" id="MBT9316550.1"/>
    </source>
</evidence>
<dbReference type="Pfam" id="PF22494">
    <property type="entry name" value="choice_anch_I"/>
    <property type="match status" value="1"/>
</dbReference>
<dbReference type="NCBIfam" id="TIGR02595">
    <property type="entry name" value="PEP_CTERM"/>
    <property type="match status" value="1"/>
</dbReference>
<evidence type="ECO:0000259" key="3">
    <source>
        <dbReference type="Pfam" id="PF22494"/>
    </source>
</evidence>
<dbReference type="EMBL" id="JADOES010000028">
    <property type="protein sequence ID" value="MBT9316550.1"/>
    <property type="molecule type" value="Genomic_DNA"/>
</dbReference>
<dbReference type="InterPro" id="IPR052956">
    <property type="entry name" value="Mesenchyme-surface_protein"/>
</dbReference>
<dbReference type="Proteomes" id="UP000717364">
    <property type="component" value="Unassembled WGS sequence"/>
</dbReference>
<evidence type="ECO:0000259" key="2">
    <source>
        <dbReference type="Pfam" id="PF07589"/>
    </source>
</evidence>
<reference evidence="4" key="2">
    <citation type="journal article" date="2021" name="Mar. Drugs">
        <title>Genome Reduction and Secondary Metabolism of the Marine Sponge-Associated Cyanobacterium Leptothoe.</title>
        <authorList>
            <person name="Konstantinou D."/>
            <person name="Popin R.V."/>
            <person name="Fewer D.P."/>
            <person name="Sivonen K."/>
            <person name="Gkelis S."/>
        </authorList>
    </citation>
    <scope>NUCLEOTIDE SEQUENCE</scope>
    <source>
        <strain evidence="4">TAU-MAC 1115</strain>
    </source>
</reference>
<protein>
    <submittedName>
        <fullName evidence="4">Choice-of-anchor I family protein</fullName>
    </submittedName>
</protein>
<feature type="region of interest" description="Disordered" evidence="1">
    <location>
        <begin position="398"/>
        <end position="417"/>
    </location>
</feature>
<reference evidence="4" key="1">
    <citation type="submission" date="2020-11" db="EMBL/GenBank/DDBJ databases">
        <authorList>
            <person name="Konstantinou D."/>
            <person name="Gkelis S."/>
            <person name="Popin R."/>
            <person name="Fewer D."/>
            <person name="Sivonen K."/>
        </authorList>
    </citation>
    <scope>NUCLEOTIDE SEQUENCE</scope>
    <source>
        <strain evidence="4">TAU-MAC 1115</strain>
    </source>
</reference>
<dbReference type="Pfam" id="PF07589">
    <property type="entry name" value="PEP-CTERM"/>
    <property type="match status" value="1"/>
</dbReference>
<dbReference type="AlphaFoldDB" id="A0A947DGL0"/>
<evidence type="ECO:0000313" key="5">
    <source>
        <dbReference type="Proteomes" id="UP000717364"/>
    </source>
</evidence>
<dbReference type="SUPFAM" id="SSF63829">
    <property type="entry name" value="Calcium-dependent phosphotriesterase"/>
    <property type="match status" value="1"/>
</dbReference>
<dbReference type="PANTHER" id="PTHR46928:SF1">
    <property type="entry name" value="MESENCHYME-SPECIFIC CELL SURFACE GLYCOPROTEIN"/>
    <property type="match status" value="1"/>
</dbReference>
<feature type="domain" description="Choice-of-anchor I" evidence="3">
    <location>
        <begin position="38"/>
        <end position="498"/>
    </location>
</feature>
<gene>
    <name evidence="4" type="ORF">IXB50_14060</name>
</gene>
<sequence length="525" mass="55407">MTLKYTLGAVVPAIVLAGAMAVPASAFSLNRLGGAQVEGGAEISAFDAETANLFVTTGDTIEIFNLTTPSTPTFVSSIDLTNPSNIGGFESGGVNSVAFSKGILAAAIEADTKQDDGIVAFFDAQGNFQIKFNVGALPDMVTFTPDGSKALVANEGEPNDDYDVDPEGSVSIIDVANGTVNTIGFGGVAIDPEVRIFGPGATPEQDLEPEYIAVSEDGSTAYVSIQENNALGILDLDTETFTAVKSLGFKDHSLKGNGFDASNEDGGINIQTHPVLGLYQPDAIATYTVNGETYVVTANEGDARDYDGFSEEERVKDLILDPTAYPNADELQQDENLGRLKTTNTLGDTDGDGDVDQIYSYGARSFSIFDAAGNLVFDSGDDFEQIIAADFPEFFNINDGDPEEFDDRSDDKGPEPEGVTIGMFDGRTLAFIGLERSGGVMVYDITNPTAPSFVTYEPSFSEDISPEGLVYINREDSPNGEPLLVVSNEESATISVYQAVPEPGTMLGLLGAGTALLGIKRKRSA</sequence>
<organism evidence="4 5">
    <name type="scientific">Leptothoe spongobia TAU-MAC 1115</name>
    <dbReference type="NCBI Taxonomy" id="1967444"/>
    <lineage>
        <taxon>Bacteria</taxon>
        <taxon>Bacillati</taxon>
        <taxon>Cyanobacteriota</taxon>
        <taxon>Cyanophyceae</taxon>
        <taxon>Nodosilineales</taxon>
        <taxon>Cymatolegaceae</taxon>
        <taxon>Leptothoe</taxon>
        <taxon>Leptothoe spongobia</taxon>
    </lineage>
</organism>
<dbReference type="InterPro" id="IPR013424">
    <property type="entry name" value="Ice-binding_C"/>
</dbReference>
<comment type="caution">
    <text evidence="4">The sequence shown here is derived from an EMBL/GenBank/DDBJ whole genome shotgun (WGS) entry which is preliminary data.</text>
</comment>
<name>A0A947DGL0_9CYAN</name>
<dbReference type="Gene3D" id="2.130.10.10">
    <property type="entry name" value="YVTN repeat-like/Quinoprotein amine dehydrogenase"/>
    <property type="match status" value="1"/>
</dbReference>
<feature type="domain" description="Ice-binding protein C-terminal" evidence="2">
    <location>
        <begin position="499"/>
        <end position="522"/>
    </location>
</feature>
<dbReference type="InterPro" id="IPR011044">
    <property type="entry name" value="Quino_amine_DH_bsu"/>
</dbReference>
<dbReference type="SUPFAM" id="SSF50969">
    <property type="entry name" value="YVTN repeat-like/Quinoprotein amine dehydrogenase"/>
    <property type="match status" value="1"/>
</dbReference>
<dbReference type="RefSeq" id="WP_215609616.1">
    <property type="nucleotide sequence ID" value="NZ_JADOES010000028.1"/>
</dbReference>
<accession>A0A947DGL0</accession>